<evidence type="ECO:0000313" key="4">
    <source>
        <dbReference type="EMBL" id="GAA3729329.1"/>
    </source>
</evidence>
<dbReference type="SUPFAM" id="SSF55811">
    <property type="entry name" value="Nudix"/>
    <property type="match status" value="1"/>
</dbReference>
<dbReference type="CDD" id="cd02883">
    <property type="entry name" value="NUDIX_Hydrolase"/>
    <property type="match status" value="1"/>
</dbReference>
<name>A0ABP7F1M8_9MICO</name>
<evidence type="ECO:0000256" key="1">
    <source>
        <dbReference type="ARBA" id="ARBA00001946"/>
    </source>
</evidence>
<dbReference type="RefSeq" id="WP_344752918.1">
    <property type="nucleotide sequence ID" value="NZ_BAABAE010000001.1"/>
</dbReference>
<dbReference type="EMBL" id="BAABAE010000001">
    <property type="protein sequence ID" value="GAA3729329.1"/>
    <property type="molecule type" value="Genomic_DNA"/>
</dbReference>
<evidence type="ECO:0000256" key="2">
    <source>
        <dbReference type="ARBA" id="ARBA00022801"/>
    </source>
</evidence>
<feature type="domain" description="Nudix hydrolase" evidence="3">
    <location>
        <begin position="2"/>
        <end position="137"/>
    </location>
</feature>
<evidence type="ECO:0000259" key="3">
    <source>
        <dbReference type="PROSITE" id="PS51462"/>
    </source>
</evidence>
<protein>
    <recommendedName>
        <fullName evidence="3">Nudix hydrolase domain-containing protein</fullName>
    </recommendedName>
</protein>
<evidence type="ECO:0000313" key="5">
    <source>
        <dbReference type="Proteomes" id="UP001501004"/>
    </source>
</evidence>
<dbReference type="InterPro" id="IPR000086">
    <property type="entry name" value="NUDIX_hydrolase_dom"/>
</dbReference>
<keyword evidence="5" id="KW-1185">Reference proteome</keyword>
<accession>A0ABP7F1M8</accession>
<dbReference type="PANTHER" id="PTHR43046:SF16">
    <property type="entry name" value="ADP-RIBOSE PYROPHOSPHATASE YJHB-RELATED"/>
    <property type="match status" value="1"/>
</dbReference>
<proteinExistence type="predicted"/>
<keyword evidence="2" id="KW-0378">Hydrolase</keyword>
<dbReference type="PRINTS" id="PR00502">
    <property type="entry name" value="NUDIXFAMILY"/>
</dbReference>
<comment type="cofactor">
    <cofactor evidence="1">
        <name>Mg(2+)</name>
        <dbReference type="ChEBI" id="CHEBI:18420"/>
    </cofactor>
</comment>
<dbReference type="Proteomes" id="UP001501004">
    <property type="component" value="Unassembled WGS sequence"/>
</dbReference>
<dbReference type="PROSITE" id="PS51462">
    <property type="entry name" value="NUDIX"/>
    <property type="match status" value="1"/>
</dbReference>
<sequence length="142" mass="15110">MDIRIAAYGVIIEGGRILLAHWNEAGHTGWTLPGRGLEPGEDPADAARREILEETGHTAALRGLLGIDSHVVAPEDRIRGGATPLHSLRILYRADVTGGELRNELGGSTDEAAWFDLSEVAGIPHVELVDIGIGFATDTNTV</sequence>
<dbReference type="Pfam" id="PF00293">
    <property type="entry name" value="NUDIX"/>
    <property type="match status" value="1"/>
</dbReference>
<dbReference type="Gene3D" id="3.90.79.10">
    <property type="entry name" value="Nucleoside Triphosphate Pyrophosphohydrolase"/>
    <property type="match status" value="1"/>
</dbReference>
<dbReference type="InterPro" id="IPR015797">
    <property type="entry name" value="NUDIX_hydrolase-like_dom_sf"/>
</dbReference>
<organism evidence="4 5">
    <name type="scientific">Leifsonella bigeumensis</name>
    <dbReference type="NCBI Taxonomy" id="433643"/>
    <lineage>
        <taxon>Bacteria</taxon>
        <taxon>Bacillati</taxon>
        <taxon>Actinomycetota</taxon>
        <taxon>Actinomycetes</taxon>
        <taxon>Micrococcales</taxon>
        <taxon>Microbacteriaceae</taxon>
        <taxon>Leifsonella</taxon>
    </lineage>
</organism>
<dbReference type="InterPro" id="IPR020476">
    <property type="entry name" value="Nudix_hydrolase"/>
</dbReference>
<gene>
    <name evidence="4" type="ORF">GCM10022239_02530</name>
</gene>
<reference evidence="5" key="1">
    <citation type="journal article" date="2019" name="Int. J. Syst. Evol. Microbiol.">
        <title>The Global Catalogue of Microorganisms (GCM) 10K type strain sequencing project: providing services to taxonomists for standard genome sequencing and annotation.</title>
        <authorList>
            <consortium name="The Broad Institute Genomics Platform"/>
            <consortium name="The Broad Institute Genome Sequencing Center for Infectious Disease"/>
            <person name="Wu L."/>
            <person name="Ma J."/>
        </authorList>
    </citation>
    <scope>NUCLEOTIDE SEQUENCE [LARGE SCALE GENOMIC DNA]</scope>
    <source>
        <strain evidence="5">JCM 16949</strain>
    </source>
</reference>
<comment type="caution">
    <text evidence="4">The sequence shown here is derived from an EMBL/GenBank/DDBJ whole genome shotgun (WGS) entry which is preliminary data.</text>
</comment>
<dbReference type="PANTHER" id="PTHR43046">
    <property type="entry name" value="GDP-MANNOSE MANNOSYL HYDROLASE"/>
    <property type="match status" value="1"/>
</dbReference>